<reference evidence="1 2" key="1">
    <citation type="journal article" date="2011" name="J. Bacteriol.">
        <title>Complete genome sequence of the thermoacidophilic crenarchaeon Thermoproteus uzoniensis 768-20.</title>
        <authorList>
            <person name="Mardanov A.V."/>
            <person name="Gumerov V.M."/>
            <person name="Beletsky A.V."/>
            <person name="Prokofeva M.I."/>
            <person name="Bonch-Osmolovskaya E.A."/>
            <person name="Ravin N.V."/>
            <person name="Skryabin K.G."/>
        </authorList>
    </citation>
    <scope>NUCLEOTIDE SEQUENCE [LARGE SCALE GENOMIC DNA]</scope>
    <source>
        <strain evidence="1 2">768-20</strain>
    </source>
</reference>
<keyword evidence="2" id="KW-1185">Reference proteome</keyword>
<reference key="2">
    <citation type="submission" date="2011-03" db="EMBL/GenBank/DDBJ databases">
        <title>Complete genome sequence of the thermoacidophilic crenarchaeon Thermoproteus uzoniensis 768-20.</title>
        <authorList>
            <person name="Mardanov A.V."/>
            <person name="Gumerov V.M."/>
            <person name="Beletsky A.V."/>
            <person name="Prokofeva M.I."/>
            <person name="Bonch-Osmolovskaya E.A."/>
            <person name="Ravin N.V."/>
            <person name="Skryabin K.G."/>
        </authorList>
    </citation>
    <scope>NUCLEOTIDE SEQUENCE</scope>
    <source>
        <strain>768-20</strain>
    </source>
</reference>
<dbReference type="HOGENOM" id="CLU_2597944_0_0_2"/>
<proteinExistence type="predicted"/>
<dbReference type="STRING" id="999630.TUZN_0013"/>
<protein>
    <submittedName>
        <fullName evidence="1">Uncharacterized protein</fullName>
    </submittedName>
</protein>
<dbReference type="Proteomes" id="UP000008138">
    <property type="component" value="Chromosome"/>
</dbReference>
<organism evidence="1 2">
    <name type="scientific">Thermoproteus uzoniensis (strain 768-20)</name>
    <dbReference type="NCBI Taxonomy" id="999630"/>
    <lineage>
        <taxon>Archaea</taxon>
        <taxon>Thermoproteota</taxon>
        <taxon>Thermoprotei</taxon>
        <taxon>Thermoproteales</taxon>
        <taxon>Thermoproteaceae</taxon>
        <taxon>Thermoproteus</taxon>
    </lineage>
</organism>
<dbReference type="KEGG" id="tuz:TUZN_0013"/>
<dbReference type="AlphaFoldDB" id="F2L0P0"/>
<gene>
    <name evidence="1" type="ordered locus">TUZN_0013</name>
</gene>
<accession>F2L0P0</accession>
<evidence type="ECO:0000313" key="2">
    <source>
        <dbReference type="Proteomes" id="UP000008138"/>
    </source>
</evidence>
<sequence length="79" mass="9416">MLERIRIIDYLSAIGLTSLLLKINSYEFYKKLKDKIISIFKIRYAIDTCLIPTWNNVAKTYLLLYYLIFQCEENSNEVN</sequence>
<name>F2L0P0_THEU7</name>
<evidence type="ECO:0000313" key="1">
    <source>
        <dbReference type="EMBL" id="AEA11519.1"/>
    </source>
</evidence>
<dbReference type="EMBL" id="CP002590">
    <property type="protein sequence ID" value="AEA11519.1"/>
    <property type="molecule type" value="Genomic_DNA"/>
</dbReference>